<proteinExistence type="predicted"/>
<organism evidence="1 2">
    <name type="scientific">Dreissena polymorpha</name>
    <name type="common">Zebra mussel</name>
    <name type="synonym">Mytilus polymorpha</name>
    <dbReference type="NCBI Taxonomy" id="45954"/>
    <lineage>
        <taxon>Eukaryota</taxon>
        <taxon>Metazoa</taxon>
        <taxon>Spiralia</taxon>
        <taxon>Lophotrochozoa</taxon>
        <taxon>Mollusca</taxon>
        <taxon>Bivalvia</taxon>
        <taxon>Autobranchia</taxon>
        <taxon>Heteroconchia</taxon>
        <taxon>Euheterodonta</taxon>
        <taxon>Imparidentia</taxon>
        <taxon>Neoheterodontei</taxon>
        <taxon>Myida</taxon>
        <taxon>Dreissenoidea</taxon>
        <taxon>Dreissenidae</taxon>
        <taxon>Dreissena</taxon>
    </lineage>
</organism>
<accession>A0A9D4FU73</accession>
<dbReference type="EMBL" id="JAIWYP010000007">
    <property type="protein sequence ID" value="KAH3802037.1"/>
    <property type="molecule type" value="Genomic_DNA"/>
</dbReference>
<reference evidence="1" key="2">
    <citation type="submission" date="2020-11" db="EMBL/GenBank/DDBJ databases">
        <authorList>
            <person name="McCartney M.A."/>
            <person name="Auch B."/>
            <person name="Kono T."/>
            <person name="Mallez S."/>
            <person name="Becker A."/>
            <person name="Gohl D.M."/>
            <person name="Silverstein K.A.T."/>
            <person name="Koren S."/>
            <person name="Bechman K.B."/>
            <person name="Herman A."/>
            <person name="Abrahante J.E."/>
            <person name="Garbe J."/>
        </authorList>
    </citation>
    <scope>NUCLEOTIDE SEQUENCE</scope>
    <source>
        <strain evidence="1">Duluth1</strain>
        <tissue evidence="1">Whole animal</tissue>
    </source>
</reference>
<reference evidence="1" key="1">
    <citation type="journal article" date="2019" name="bioRxiv">
        <title>The Genome of the Zebra Mussel, Dreissena polymorpha: A Resource for Invasive Species Research.</title>
        <authorList>
            <person name="McCartney M.A."/>
            <person name="Auch B."/>
            <person name="Kono T."/>
            <person name="Mallez S."/>
            <person name="Zhang Y."/>
            <person name="Obille A."/>
            <person name="Becker A."/>
            <person name="Abrahante J.E."/>
            <person name="Garbe J."/>
            <person name="Badalamenti J.P."/>
            <person name="Herman A."/>
            <person name="Mangelson H."/>
            <person name="Liachko I."/>
            <person name="Sullivan S."/>
            <person name="Sone E.D."/>
            <person name="Koren S."/>
            <person name="Silverstein K.A.T."/>
            <person name="Beckman K.B."/>
            <person name="Gohl D.M."/>
        </authorList>
    </citation>
    <scope>NUCLEOTIDE SEQUENCE</scope>
    <source>
        <strain evidence="1">Duluth1</strain>
        <tissue evidence="1">Whole animal</tissue>
    </source>
</reference>
<sequence>MLIVFLQLCAPILAQSVYKNNTPILAEALLVGTHHVVTRQFESVHQFMIGKYNNLTTTRVEQQFELCMLSVESREGHLQPVASQEAEYGNIGVHVTEIDAYRPQPYRRSEPPVEMYLPTCNEKTCMIGPVWNSLAL</sequence>
<gene>
    <name evidence="1" type="ORF">DPMN_155704</name>
</gene>
<protein>
    <submittedName>
        <fullName evidence="1">Uncharacterized protein</fullName>
    </submittedName>
</protein>
<dbReference type="AlphaFoldDB" id="A0A9D4FU73"/>
<comment type="caution">
    <text evidence="1">The sequence shown here is derived from an EMBL/GenBank/DDBJ whole genome shotgun (WGS) entry which is preliminary data.</text>
</comment>
<evidence type="ECO:0000313" key="1">
    <source>
        <dbReference type="EMBL" id="KAH3802037.1"/>
    </source>
</evidence>
<evidence type="ECO:0000313" key="2">
    <source>
        <dbReference type="Proteomes" id="UP000828390"/>
    </source>
</evidence>
<name>A0A9D4FU73_DREPO</name>
<dbReference type="Proteomes" id="UP000828390">
    <property type="component" value="Unassembled WGS sequence"/>
</dbReference>
<keyword evidence="2" id="KW-1185">Reference proteome</keyword>